<sequence>MSTPGRRPIVFLLWLVVILFILAQPAVLVASDQQQNISIDDFAVDSSLESHPATGHMEPEGEATLHEGAHGHVDLGPILPLWSCVPFACMLLSIALFPLLAPEFWHHHFGKVSGFWAATMAVPFLFVYKGTAMYEIIHILLADYVPFIILLWSLYTVSGGILLKGSLRGTPLVNVAILALGTLLASWMGTTGAAMLLIRPFLRANNYRKNRTFMVVFFIFLVANVGGSLTPLGDPPLFLGFLHGVSFFWTMHILPHMLTVAGLLLAVYFFLDRYHFHREARRVPADEAEKTPLKLVGIHNFVFLAGIIGAVLMSGMVDWGHVNVLGVHRGIQDWVRDGFLIAMGLFSMVTTSLEIREDNDFTWFPIIEVAYLFVGIFITMIPCLLILKAGAHGHLAFLINAVKVPVHYFWITGALSGFLDNAPTYLTFFNTALGSHYPGIAEAQAVPLLMTEKILYLEAISAGAVFFGACSYIGNAPNFMVRSIAEEAGTPMPSFFGYILKYTLVFLLPAFAVVTFIFFF</sequence>
<reference evidence="2 3" key="1">
    <citation type="submission" date="2019-11" db="EMBL/GenBank/DDBJ databases">
        <title>Comparative genomics of hydrocarbon-degrading Desulfosarcina strains.</title>
        <authorList>
            <person name="Watanabe M."/>
            <person name="Kojima H."/>
            <person name="Fukui M."/>
        </authorList>
    </citation>
    <scope>NUCLEOTIDE SEQUENCE [LARGE SCALE GENOMIC DNA]</scope>
    <source>
        <strain evidence="2 3">28bB2T</strain>
    </source>
</reference>
<name>A0A5K7ZW91_9BACT</name>
<feature type="transmembrane region" description="Helical" evidence="1">
    <location>
        <begin position="454"/>
        <end position="475"/>
    </location>
</feature>
<feature type="transmembrane region" description="Helical" evidence="1">
    <location>
        <begin position="407"/>
        <end position="433"/>
    </location>
</feature>
<gene>
    <name evidence="2" type="ORF">DSCO28_49460</name>
</gene>
<feature type="transmembrane region" description="Helical" evidence="1">
    <location>
        <begin position="292"/>
        <end position="314"/>
    </location>
</feature>
<protein>
    <submittedName>
        <fullName evidence="2">Sodium:proton antiporter</fullName>
    </submittedName>
</protein>
<accession>A0A5K7ZW91</accession>
<dbReference type="Pfam" id="PF16980">
    <property type="entry name" value="CitMHS_2"/>
    <property type="match status" value="1"/>
</dbReference>
<feature type="transmembrane region" description="Helical" evidence="1">
    <location>
        <begin position="249"/>
        <end position="271"/>
    </location>
</feature>
<proteinExistence type="predicted"/>
<dbReference type="AlphaFoldDB" id="A0A5K7ZW91"/>
<dbReference type="RefSeq" id="WP_231713919.1">
    <property type="nucleotide sequence ID" value="NZ_AP021876.1"/>
</dbReference>
<dbReference type="KEGG" id="dov:DSCO28_49460"/>
<dbReference type="InterPro" id="IPR031566">
    <property type="entry name" value="CitMHS_2"/>
</dbReference>
<feature type="transmembrane region" description="Helical" evidence="1">
    <location>
        <begin position="175"/>
        <end position="198"/>
    </location>
</feature>
<dbReference type="EMBL" id="AP021876">
    <property type="protein sequence ID" value="BBO84380.1"/>
    <property type="molecule type" value="Genomic_DNA"/>
</dbReference>
<feature type="transmembrane region" description="Helical" evidence="1">
    <location>
        <begin position="79"/>
        <end position="101"/>
    </location>
</feature>
<feature type="transmembrane region" description="Helical" evidence="1">
    <location>
        <begin position="495"/>
        <end position="519"/>
    </location>
</feature>
<evidence type="ECO:0000313" key="2">
    <source>
        <dbReference type="EMBL" id="BBO84380.1"/>
    </source>
</evidence>
<feature type="transmembrane region" description="Helical" evidence="1">
    <location>
        <begin position="136"/>
        <end position="155"/>
    </location>
</feature>
<keyword evidence="1" id="KW-0472">Membrane</keyword>
<feature type="transmembrane region" description="Helical" evidence="1">
    <location>
        <begin position="210"/>
        <end position="229"/>
    </location>
</feature>
<keyword evidence="1" id="KW-0812">Transmembrane</keyword>
<evidence type="ECO:0000313" key="3">
    <source>
        <dbReference type="Proteomes" id="UP000425960"/>
    </source>
</evidence>
<evidence type="ECO:0000256" key="1">
    <source>
        <dbReference type="SAM" id="Phobius"/>
    </source>
</evidence>
<keyword evidence="1" id="KW-1133">Transmembrane helix</keyword>
<organism evidence="2 3">
    <name type="scientific">Desulfosarcina ovata subsp. sediminis</name>
    <dbReference type="NCBI Taxonomy" id="885957"/>
    <lineage>
        <taxon>Bacteria</taxon>
        <taxon>Pseudomonadati</taxon>
        <taxon>Thermodesulfobacteriota</taxon>
        <taxon>Desulfobacteria</taxon>
        <taxon>Desulfobacterales</taxon>
        <taxon>Desulfosarcinaceae</taxon>
        <taxon>Desulfosarcina</taxon>
    </lineage>
</organism>
<dbReference type="Proteomes" id="UP000425960">
    <property type="component" value="Chromosome"/>
</dbReference>
<feature type="transmembrane region" description="Helical" evidence="1">
    <location>
        <begin position="365"/>
        <end position="387"/>
    </location>
</feature>